<gene>
    <name evidence="1" type="ORF">P691DRAFT_781539</name>
</gene>
<dbReference type="Proteomes" id="UP000807342">
    <property type="component" value="Unassembled WGS sequence"/>
</dbReference>
<protein>
    <submittedName>
        <fullName evidence="1">Uncharacterized protein</fullName>
    </submittedName>
</protein>
<proteinExistence type="predicted"/>
<dbReference type="EMBL" id="MU151175">
    <property type="protein sequence ID" value="KAF9448044.1"/>
    <property type="molecule type" value="Genomic_DNA"/>
</dbReference>
<name>A0A9P6C430_9AGAR</name>
<reference evidence="1" key="1">
    <citation type="submission" date="2020-11" db="EMBL/GenBank/DDBJ databases">
        <authorList>
            <consortium name="DOE Joint Genome Institute"/>
            <person name="Ahrendt S."/>
            <person name="Riley R."/>
            <person name="Andreopoulos W."/>
            <person name="Labutti K."/>
            <person name="Pangilinan J."/>
            <person name="Ruiz-Duenas F.J."/>
            <person name="Barrasa J.M."/>
            <person name="Sanchez-Garcia M."/>
            <person name="Camarero S."/>
            <person name="Miyauchi S."/>
            <person name="Serrano A."/>
            <person name="Linde D."/>
            <person name="Babiker R."/>
            <person name="Drula E."/>
            <person name="Ayuso-Fernandez I."/>
            <person name="Pacheco R."/>
            <person name="Padilla G."/>
            <person name="Ferreira P."/>
            <person name="Barriuso J."/>
            <person name="Kellner H."/>
            <person name="Castanera R."/>
            <person name="Alfaro M."/>
            <person name="Ramirez L."/>
            <person name="Pisabarro A.G."/>
            <person name="Kuo A."/>
            <person name="Tritt A."/>
            <person name="Lipzen A."/>
            <person name="He G."/>
            <person name="Yan M."/>
            <person name="Ng V."/>
            <person name="Cullen D."/>
            <person name="Martin F."/>
            <person name="Rosso M.-N."/>
            <person name="Henrissat B."/>
            <person name="Hibbett D."/>
            <person name="Martinez A.T."/>
            <person name="Grigoriev I.V."/>
        </authorList>
    </citation>
    <scope>NUCLEOTIDE SEQUENCE</scope>
    <source>
        <strain evidence="1">MF-IS2</strain>
    </source>
</reference>
<comment type="caution">
    <text evidence="1">The sequence shown here is derived from an EMBL/GenBank/DDBJ whole genome shotgun (WGS) entry which is preliminary data.</text>
</comment>
<keyword evidence="2" id="KW-1185">Reference proteome</keyword>
<accession>A0A9P6C430</accession>
<evidence type="ECO:0000313" key="1">
    <source>
        <dbReference type="EMBL" id="KAF9448044.1"/>
    </source>
</evidence>
<dbReference type="AlphaFoldDB" id="A0A9P6C430"/>
<organism evidence="1 2">
    <name type="scientific">Macrolepiota fuliginosa MF-IS2</name>
    <dbReference type="NCBI Taxonomy" id="1400762"/>
    <lineage>
        <taxon>Eukaryota</taxon>
        <taxon>Fungi</taxon>
        <taxon>Dikarya</taxon>
        <taxon>Basidiomycota</taxon>
        <taxon>Agaricomycotina</taxon>
        <taxon>Agaricomycetes</taxon>
        <taxon>Agaricomycetidae</taxon>
        <taxon>Agaricales</taxon>
        <taxon>Agaricineae</taxon>
        <taxon>Agaricaceae</taxon>
        <taxon>Macrolepiota</taxon>
    </lineage>
</organism>
<sequence length="156" mass="17642">MVRPRYSLAEEESLDGTTPKMTRVLISETENNPAKSWYWKKLYLRSSGVRGPNQQGEYGHMDRDYRNPAAMLGLAFRDPELVVRPVDSAMVLPEHLNNCVSDPCLRAGQEQGEYFGALDRAFQAAVHLIGAHHRHLISAPAKLFLSHKIDCDRLIL</sequence>
<evidence type="ECO:0000313" key="2">
    <source>
        <dbReference type="Proteomes" id="UP000807342"/>
    </source>
</evidence>